<keyword evidence="7" id="KW-1185">Reference proteome</keyword>
<dbReference type="InterPro" id="IPR045076">
    <property type="entry name" value="MutS"/>
</dbReference>
<evidence type="ECO:0000313" key="6">
    <source>
        <dbReference type="EMBL" id="OMH81576.1"/>
    </source>
</evidence>
<dbReference type="OrthoDB" id="10252754at2759"/>
<dbReference type="InterPro" id="IPR036187">
    <property type="entry name" value="DNA_mismatch_repair_MutS_sf"/>
</dbReference>
<dbReference type="PROSITE" id="PS00486">
    <property type="entry name" value="DNA_MISMATCH_REPAIR_2"/>
    <property type="match status" value="1"/>
</dbReference>
<comment type="caution">
    <text evidence="6">The sequence shown here is derived from an EMBL/GenBank/DDBJ whole genome shotgun (WGS) entry which is preliminary data.</text>
</comment>
<keyword evidence="3" id="KW-0238">DNA-binding</keyword>
<feature type="region of interest" description="Disordered" evidence="4">
    <location>
        <begin position="268"/>
        <end position="291"/>
    </location>
</feature>
<organism evidence="6 7">
    <name type="scientific">Zancudomyces culisetae</name>
    <name type="common">Gut fungus</name>
    <name type="synonym">Smittium culisetae</name>
    <dbReference type="NCBI Taxonomy" id="1213189"/>
    <lineage>
        <taxon>Eukaryota</taxon>
        <taxon>Fungi</taxon>
        <taxon>Fungi incertae sedis</taxon>
        <taxon>Zoopagomycota</taxon>
        <taxon>Kickxellomycotina</taxon>
        <taxon>Harpellomycetes</taxon>
        <taxon>Harpellales</taxon>
        <taxon>Legeriomycetaceae</taxon>
        <taxon>Zancudomyces</taxon>
    </lineage>
</organism>
<sequence length="365" mass="39933">MALLLAQLDLLHEQIQLEEQNVFNMLKILVLESHNQIKSNCSTLSVLDVSCCLAKVAVERGYTRPTFNINGKSSDDMVLPDKNYDHSIISGRHPVVELRLSENGIQFVPNDCVFDSNCHITLLTGPNMGGKSTYLRQVALISVMAQMGSFVPAENAALKIVDSIYTRIGAHDNLALNQSTFMVEMLETADILKHATSNSLVIMDEVGRGTSTADGMAIAYATLAYLHENIKPLCLFATHYHEIVSKFFSHRLPFSFDHNSFYLNSSLSPSSSSSTPSSSSPTISSSTTTSSPLPISFDKLKLMHTAIQDQIDPTSNSLHFTFIHKVLPGICTNSHGLYVAALAGVPNSVIKNAESFITTYRSSII</sequence>
<keyword evidence="2" id="KW-0067">ATP-binding</keyword>
<dbReference type="GO" id="GO:0005524">
    <property type="term" value="F:ATP binding"/>
    <property type="evidence" value="ECO:0007669"/>
    <property type="project" value="UniProtKB-KW"/>
</dbReference>
<dbReference type="Pfam" id="PF00488">
    <property type="entry name" value="MutS_V"/>
    <property type="match status" value="2"/>
</dbReference>
<dbReference type="SUPFAM" id="SSF48334">
    <property type="entry name" value="DNA repair protein MutS, domain III"/>
    <property type="match status" value="1"/>
</dbReference>
<dbReference type="PANTHER" id="PTHR11361:SF34">
    <property type="entry name" value="DNA MISMATCH REPAIR PROTEIN MSH1, MITOCHONDRIAL"/>
    <property type="match status" value="1"/>
</dbReference>
<dbReference type="Gene3D" id="3.40.50.300">
    <property type="entry name" value="P-loop containing nucleotide triphosphate hydrolases"/>
    <property type="match status" value="1"/>
</dbReference>
<accession>A0A1R1PKU0</accession>
<dbReference type="AlphaFoldDB" id="A0A1R1PKU0"/>
<dbReference type="GO" id="GO:0140664">
    <property type="term" value="F:ATP-dependent DNA damage sensor activity"/>
    <property type="evidence" value="ECO:0007669"/>
    <property type="project" value="InterPro"/>
</dbReference>
<gene>
    <name evidence="6" type="ORF">AX774_g4967</name>
</gene>
<proteinExistence type="predicted"/>
<feature type="domain" description="DNA mismatch repair proteins mutS family" evidence="5">
    <location>
        <begin position="199"/>
        <end position="215"/>
    </location>
</feature>
<dbReference type="SUPFAM" id="SSF52540">
    <property type="entry name" value="P-loop containing nucleoside triphosphate hydrolases"/>
    <property type="match status" value="1"/>
</dbReference>
<evidence type="ECO:0000256" key="1">
    <source>
        <dbReference type="ARBA" id="ARBA00022741"/>
    </source>
</evidence>
<dbReference type="EMBL" id="LSSK01000866">
    <property type="protein sequence ID" value="OMH81576.1"/>
    <property type="molecule type" value="Genomic_DNA"/>
</dbReference>
<name>A0A1R1PKU0_ZANCU</name>
<dbReference type="GO" id="GO:0005634">
    <property type="term" value="C:nucleus"/>
    <property type="evidence" value="ECO:0007669"/>
    <property type="project" value="TreeGrafter"/>
</dbReference>
<evidence type="ECO:0000313" key="7">
    <source>
        <dbReference type="Proteomes" id="UP000188320"/>
    </source>
</evidence>
<keyword evidence="1" id="KW-0547">Nucleotide-binding</keyword>
<dbReference type="GO" id="GO:0043504">
    <property type="term" value="P:mitochondrial DNA repair"/>
    <property type="evidence" value="ECO:0007669"/>
    <property type="project" value="TreeGrafter"/>
</dbReference>
<dbReference type="GO" id="GO:0030983">
    <property type="term" value="F:mismatched DNA binding"/>
    <property type="evidence" value="ECO:0007669"/>
    <property type="project" value="InterPro"/>
</dbReference>
<dbReference type="PANTHER" id="PTHR11361">
    <property type="entry name" value="DNA MISMATCH REPAIR PROTEIN MUTS FAMILY MEMBER"/>
    <property type="match status" value="1"/>
</dbReference>
<protein>
    <submittedName>
        <fullName evidence="6">DNA mismatch repair protein MutS</fullName>
    </submittedName>
</protein>
<dbReference type="GO" id="GO:0006298">
    <property type="term" value="P:mismatch repair"/>
    <property type="evidence" value="ECO:0007669"/>
    <property type="project" value="InterPro"/>
</dbReference>
<evidence type="ECO:0000259" key="5">
    <source>
        <dbReference type="PROSITE" id="PS00486"/>
    </source>
</evidence>
<dbReference type="InterPro" id="IPR027417">
    <property type="entry name" value="P-loop_NTPase"/>
</dbReference>
<reference evidence="7" key="1">
    <citation type="submission" date="2017-01" db="EMBL/GenBank/DDBJ databases">
        <authorList>
            <person name="Wang Y."/>
            <person name="White M."/>
            <person name="Kvist S."/>
            <person name="Moncalvo J.-M."/>
        </authorList>
    </citation>
    <scope>NUCLEOTIDE SEQUENCE [LARGE SCALE GENOMIC DNA]</scope>
    <source>
        <strain evidence="7">COL-18-3</strain>
    </source>
</reference>
<evidence type="ECO:0000256" key="3">
    <source>
        <dbReference type="ARBA" id="ARBA00023125"/>
    </source>
</evidence>
<dbReference type="GO" id="GO:0005739">
    <property type="term" value="C:mitochondrion"/>
    <property type="evidence" value="ECO:0007669"/>
    <property type="project" value="TreeGrafter"/>
</dbReference>
<dbReference type="InterPro" id="IPR000432">
    <property type="entry name" value="DNA_mismatch_repair_MutS_C"/>
</dbReference>
<dbReference type="SMART" id="SM00534">
    <property type="entry name" value="MUTSac"/>
    <property type="match status" value="1"/>
</dbReference>
<dbReference type="Proteomes" id="UP000188320">
    <property type="component" value="Unassembled WGS sequence"/>
</dbReference>
<evidence type="ECO:0000256" key="4">
    <source>
        <dbReference type="SAM" id="MobiDB-lite"/>
    </source>
</evidence>
<evidence type="ECO:0000256" key="2">
    <source>
        <dbReference type="ARBA" id="ARBA00022840"/>
    </source>
</evidence>